<evidence type="ECO:0000256" key="2">
    <source>
        <dbReference type="ARBA" id="ARBA00007783"/>
    </source>
</evidence>
<dbReference type="InterPro" id="IPR000412">
    <property type="entry name" value="ABC_2_transport"/>
</dbReference>
<dbReference type="Proteomes" id="UP000590524">
    <property type="component" value="Unassembled WGS sequence"/>
</dbReference>
<keyword evidence="4" id="KW-1003">Cell membrane</keyword>
<evidence type="ECO:0000256" key="9">
    <source>
        <dbReference type="ARBA" id="ARBA00023136"/>
    </source>
</evidence>
<evidence type="ECO:0000256" key="4">
    <source>
        <dbReference type="ARBA" id="ARBA00022475"/>
    </source>
</evidence>
<dbReference type="GO" id="GO:0015774">
    <property type="term" value="P:polysaccharide transport"/>
    <property type="evidence" value="ECO:0007669"/>
    <property type="project" value="UniProtKB-KW"/>
</dbReference>
<keyword evidence="6 10" id="KW-0812">Transmembrane</keyword>
<dbReference type="GO" id="GO:0015920">
    <property type="term" value="P:lipopolysaccharide transport"/>
    <property type="evidence" value="ECO:0007669"/>
    <property type="project" value="TreeGrafter"/>
</dbReference>
<keyword evidence="3" id="KW-0813">Transport</keyword>
<evidence type="ECO:0000256" key="3">
    <source>
        <dbReference type="ARBA" id="ARBA00022448"/>
    </source>
</evidence>
<feature type="transmembrane region" description="Helical" evidence="10">
    <location>
        <begin position="40"/>
        <end position="62"/>
    </location>
</feature>
<evidence type="ECO:0000256" key="6">
    <source>
        <dbReference type="ARBA" id="ARBA00022692"/>
    </source>
</evidence>
<dbReference type="PANTHER" id="PTHR30413">
    <property type="entry name" value="INNER MEMBRANE TRANSPORT PERMEASE"/>
    <property type="match status" value="1"/>
</dbReference>
<sequence>MADEKPPETSLLRSWAIQRRIVWALILREMLTRYGRHNIGFLWLFVEPMIFTVGVTLVWTAFRNIHASDLPIAAFAVTGYSSVLVWRNIPARAVGALEPNLSLMYHRNVKVFDVFISRILLECMGVGVSFFVLSVFFAAIGWISLPENPHLVVEGWLMLAWFGMGLGLFLGAFSMRSDLVDKFFHPLTYLMFPFSGAAWLAESAPPPVRQYVMYVPMIHGVEWVRDGFFGSHFTPIYEPMYLLGWNMVLTFFGLVELRNARKFIVPQ</sequence>
<dbReference type="Pfam" id="PF01061">
    <property type="entry name" value="ABC2_membrane"/>
    <property type="match status" value="1"/>
</dbReference>
<keyword evidence="13" id="KW-1185">Reference proteome</keyword>
<evidence type="ECO:0000256" key="10">
    <source>
        <dbReference type="SAM" id="Phobius"/>
    </source>
</evidence>
<accession>A0A7W6LQE5</accession>
<keyword evidence="8" id="KW-0625">Polysaccharide transport</keyword>
<feature type="transmembrane region" description="Helical" evidence="10">
    <location>
        <begin position="119"/>
        <end position="145"/>
    </location>
</feature>
<feature type="transmembrane region" description="Helical" evidence="10">
    <location>
        <begin position="183"/>
        <end position="201"/>
    </location>
</feature>
<dbReference type="GO" id="GO:0140359">
    <property type="term" value="F:ABC-type transporter activity"/>
    <property type="evidence" value="ECO:0007669"/>
    <property type="project" value="InterPro"/>
</dbReference>
<feature type="domain" description="ABC-2 type transporter transmembrane" evidence="11">
    <location>
        <begin position="22"/>
        <end position="229"/>
    </location>
</feature>
<evidence type="ECO:0000256" key="5">
    <source>
        <dbReference type="ARBA" id="ARBA00022597"/>
    </source>
</evidence>
<keyword evidence="5" id="KW-0762">Sugar transport</keyword>
<evidence type="ECO:0000256" key="8">
    <source>
        <dbReference type="ARBA" id="ARBA00023047"/>
    </source>
</evidence>
<comment type="caution">
    <text evidence="12">The sequence shown here is derived from an EMBL/GenBank/DDBJ whole genome shotgun (WGS) entry which is preliminary data.</text>
</comment>
<feature type="transmembrane region" description="Helical" evidence="10">
    <location>
        <begin position="240"/>
        <end position="257"/>
    </location>
</feature>
<keyword evidence="7 10" id="KW-1133">Transmembrane helix</keyword>
<comment type="similarity">
    <text evidence="2">Belongs to the ABC-2 integral membrane protein family.</text>
</comment>
<evidence type="ECO:0000256" key="1">
    <source>
        <dbReference type="ARBA" id="ARBA00004651"/>
    </source>
</evidence>
<dbReference type="InterPro" id="IPR013525">
    <property type="entry name" value="ABC2_TM"/>
</dbReference>
<evidence type="ECO:0000313" key="13">
    <source>
        <dbReference type="Proteomes" id="UP000590524"/>
    </source>
</evidence>
<dbReference type="PRINTS" id="PR00164">
    <property type="entry name" value="ABC2TRNSPORT"/>
</dbReference>
<feature type="transmembrane region" description="Helical" evidence="10">
    <location>
        <begin position="151"/>
        <end position="171"/>
    </location>
</feature>
<name>A0A7W6LQE5_9SPHN</name>
<protein>
    <submittedName>
        <fullName evidence="12">ABC-2 type transport system permease protein/capsular polysaccharide transport system permease protein</fullName>
    </submittedName>
</protein>
<evidence type="ECO:0000259" key="11">
    <source>
        <dbReference type="Pfam" id="PF01061"/>
    </source>
</evidence>
<dbReference type="PANTHER" id="PTHR30413:SF10">
    <property type="entry name" value="CAPSULE POLYSACCHARIDE EXPORT INNER-MEMBRANE PROTEIN CTRC"/>
    <property type="match status" value="1"/>
</dbReference>
<comment type="subcellular location">
    <subcellularLocation>
        <location evidence="1">Cell membrane</location>
        <topology evidence="1">Multi-pass membrane protein</topology>
    </subcellularLocation>
</comment>
<evidence type="ECO:0000256" key="7">
    <source>
        <dbReference type="ARBA" id="ARBA00022989"/>
    </source>
</evidence>
<dbReference type="AlphaFoldDB" id="A0A7W6LQE5"/>
<proteinExistence type="inferred from homology"/>
<dbReference type="RefSeq" id="WP_188082316.1">
    <property type="nucleotide sequence ID" value="NZ_JACIEU010000008.1"/>
</dbReference>
<evidence type="ECO:0000313" key="12">
    <source>
        <dbReference type="EMBL" id="MBB4148579.1"/>
    </source>
</evidence>
<reference evidence="12 13" key="1">
    <citation type="submission" date="2020-08" db="EMBL/GenBank/DDBJ databases">
        <title>Genomic Encyclopedia of Type Strains, Phase IV (KMG-IV): sequencing the most valuable type-strain genomes for metagenomic binning, comparative biology and taxonomic classification.</title>
        <authorList>
            <person name="Goeker M."/>
        </authorList>
    </citation>
    <scope>NUCLEOTIDE SEQUENCE [LARGE SCALE GENOMIC DNA]</scope>
    <source>
        <strain evidence="12 13">DSM 19371</strain>
    </source>
</reference>
<dbReference type="GO" id="GO:0043190">
    <property type="term" value="C:ATP-binding cassette (ABC) transporter complex"/>
    <property type="evidence" value="ECO:0007669"/>
    <property type="project" value="InterPro"/>
</dbReference>
<gene>
    <name evidence="12" type="ORF">GGQ90_002362</name>
</gene>
<keyword evidence="9 10" id="KW-0472">Membrane</keyword>
<organism evidence="12 13">
    <name type="scientific">Sphingobium scionense</name>
    <dbReference type="NCBI Taxonomy" id="1404341"/>
    <lineage>
        <taxon>Bacteria</taxon>
        <taxon>Pseudomonadati</taxon>
        <taxon>Pseudomonadota</taxon>
        <taxon>Alphaproteobacteria</taxon>
        <taxon>Sphingomonadales</taxon>
        <taxon>Sphingomonadaceae</taxon>
        <taxon>Sphingobium</taxon>
    </lineage>
</organism>
<dbReference type="EMBL" id="JACIEU010000008">
    <property type="protein sequence ID" value="MBB4148579.1"/>
    <property type="molecule type" value="Genomic_DNA"/>
</dbReference>